<accession>A0A2D3WIX8</accession>
<evidence type="ECO:0000313" key="2">
    <source>
        <dbReference type="Proteomes" id="UP000228859"/>
    </source>
</evidence>
<reference evidence="1 2" key="1">
    <citation type="journal article" date="2017" name="Front. Microbiol.">
        <title>Comparative Genomic Analysis of the Class Epsilonproteobacteria and Proposed Reclassification to Epsilonbacteraeota (phyl. nov.).</title>
        <authorList>
            <person name="Waite D.W."/>
            <person name="Vanwonterghem I."/>
            <person name="Rinke C."/>
            <person name="Parks D.H."/>
            <person name="Zhang Y."/>
            <person name="Takai K."/>
            <person name="Sievert S.M."/>
            <person name="Simon J."/>
            <person name="Campbell B.J."/>
            <person name="Hanson T.E."/>
            <person name="Woyke T."/>
            <person name="Klotz M.G."/>
            <person name="Hugenholtz P."/>
        </authorList>
    </citation>
    <scope>NUCLEOTIDE SEQUENCE [LARGE SCALE GENOMIC DNA]</scope>
    <source>
        <strain evidence="1">UBA12443</strain>
    </source>
</reference>
<keyword evidence="1" id="KW-0808">Transferase</keyword>
<sequence length="132" mass="15408">MSEGLVRCRQRMVNYTKSLAHLRATVEKESLNEIEKAGLIQFFEVAFELSWKVMKDYLITEGYDVKSPREAIKTAFDYGLIADGAKWLEALEKRNLAAHTYDELILDELEELITHTYYPMMEALRISLEERL</sequence>
<dbReference type="AlphaFoldDB" id="A0A2D3WIX8"/>
<dbReference type="Pfam" id="PF08780">
    <property type="entry name" value="NTase_sub_bind"/>
    <property type="match status" value="1"/>
</dbReference>
<dbReference type="Proteomes" id="UP000228859">
    <property type="component" value="Unassembled WGS sequence"/>
</dbReference>
<organism evidence="1 2">
    <name type="scientific">Sulfuricurvum kujiense</name>
    <dbReference type="NCBI Taxonomy" id="148813"/>
    <lineage>
        <taxon>Bacteria</taxon>
        <taxon>Pseudomonadati</taxon>
        <taxon>Campylobacterota</taxon>
        <taxon>Epsilonproteobacteria</taxon>
        <taxon>Campylobacterales</taxon>
        <taxon>Sulfurimonadaceae</taxon>
        <taxon>Sulfuricurvum</taxon>
    </lineage>
</organism>
<dbReference type="NCBIfam" id="TIGR01987">
    <property type="entry name" value="HI0074"/>
    <property type="match status" value="1"/>
</dbReference>
<protein>
    <submittedName>
        <fullName evidence="1">Nucleotidyltransferase</fullName>
    </submittedName>
</protein>
<name>A0A2D3WIX8_9BACT</name>
<dbReference type="InterPro" id="IPR010235">
    <property type="entry name" value="HepT"/>
</dbReference>
<dbReference type="SUPFAM" id="SSF81593">
    <property type="entry name" value="Nucleotidyltransferase substrate binding subunit/domain"/>
    <property type="match status" value="1"/>
</dbReference>
<dbReference type="GO" id="GO:0016740">
    <property type="term" value="F:transferase activity"/>
    <property type="evidence" value="ECO:0007669"/>
    <property type="project" value="UniProtKB-KW"/>
</dbReference>
<comment type="caution">
    <text evidence="1">The sequence shown here is derived from an EMBL/GenBank/DDBJ whole genome shotgun (WGS) entry which is preliminary data.</text>
</comment>
<dbReference type="Gene3D" id="1.20.120.330">
    <property type="entry name" value="Nucleotidyltransferases domain 2"/>
    <property type="match status" value="1"/>
</dbReference>
<dbReference type="RefSeq" id="WP_299804540.1">
    <property type="nucleotide sequence ID" value="NZ_DLUI01000067.1"/>
</dbReference>
<proteinExistence type="predicted"/>
<evidence type="ECO:0000313" key="1">
    <source>
        <dbReference type="EMBL" id="DAB38707.1"/>
    </source>
</evidence>
<gene>
    <name evidence="1" type="ORF">CFH83_04485</name>
</gene>
<dbReference type="EMBL" id="DLUI01000067">
    <property type="protein sequence ID" value="DAB38707.1"/>
    <property type="molecule type" value="Genomic_DNA"/>
</dbReference>